<comment type="caution">
    <text evidence="8">The sequence shown here is derived from an EMBL/GenBank/DDBJ whole genome shotgun (WGS) entry which is preliminary data.</text>
</comment>
<comment type="subcellular location">
    <subcellularLocation>
        <location evidence="1">Membrane</location>
        <topology evidence="1">Multi-pass membrane protein</topology>
    </subcellularLocation>
</comment>
<feature type="transmembrane region" description="Helical" evidence="6">
    <location>
        <begin position="417"/>
        <end position="436"/>
    </location>
</feature>
<dbReference type="OrthoDB" id="2962993at2759"/>
<organism evidence="8 9">
    <name type="scientific">Pseudocercospora eumusae</name>
    <dbReference type="NCBI Taxonomy" id="321146"/>
    <lineage>
        <taxon>Eukaryota</taxon>
        <taxon>Fungi</taxon>
        <taxon>Dikarya</taxon>
        <taxon>Ascomycota</taxon>
        <taxon>Pezizomycotina</taxon>
        <taxon>Dothideomycetes</taxon>
        <taxon>Dothideomycetidae</taxon>
        <taxon>Mycosphaerellales</taxon>
        <taxon>Mycosphaerellaceae</taxon>
        <taxon>Pseudocercospora</taxon>
    </lineage>
</organism>
<feature type="transmembrane region" description="Helical" evidence="6">
    <location>
        <begin position="333"/>
        <end position="353"/>
    </location>
</feature>
<dbReference type="InterPro" id="IPR020846">
    <property type="entry name" value="MFS_dom"/>
</dbReference>
<dbReference type="SUPFAM" id="SSF103473">
    <property type="entry name" value="MFS general substrate transporter"/>
    <property type="match status" value="1"/>
</dbReference>
<feature type="transmembrane region" description="Helical" evidence="6">
    <location>
        <begin position="448"/>
        <end position="471"/>
    </location>
</feature>
<dbReference type="Proteomes" id="UP000070133">
    <property type="component" value="Unassembled WGS sequence"/>
</dbReference>
<reference evidence="8 9" key="1">
    <citation type="submission" date="2015-07" db="EMBL/GenBank/DDBJ databases">
        <title>Comparative genomics of the Sigatoka disease complex on banana suggests a link between parallel evolutionary changes in Pseudocercospora fijiensis and Pseudocercospora eumusae and increased virulence on the banana host.</title>
        <authorList>
            <person name="Chang T.-C."/>
            <person name="Salvucci A."/>
            <person name="Crous P.W."/>
            <person name="Stergiopoulos I."/>
        </authorList>
    </citation>
    <scope>NUCLEOTIDE SEQUENCE [LARGE SCALE GENOMIC DNA]</scope>
    <source>
        <strain evidence="8 9">CBS 114824</strain>
    </source>
</reference>
<feature type="transmembrane region" description="Helical" evidence="6">
    <location>
        <begin position="184"/>
        <end position="205"/>
    </location>
</feature>
<name>A0A139HIL2_9PEZI</name>
<keyword evidence="2" id="KW-0813">Transport</keyword>
<dbReference type="PANTHER" id="PTHR43791">
    <property type="entry name" value="PERMEASE-RELATED"/>
    <property type="match status" value="1"/>
</dbReference>
<feature type="transmembrane region" description="Helical" evidence="6">
    <location>
        <begin position="384"/>
        <end position="405"/>
    </location>
</feature>
<gene>
    <name evidence="8" type="ORF">AC578_5957</name>
</gene>
<proteinExistence type="predicted"/>
<dbReference type="PANTHER" id="PTHR43791:SF38">
    <property type="entry name" value="MAJOR FACILITATOR SUPERFAMILY (MFS) PROFILE DOMAIN-CONTAINING PROTEIN"/>
    <property type="match status" value="1"/>
</dbReference>
<evidence type="ECO:0000256" key="5">
    <source>
        <dbReference type="ARBA" id="ARBA00023136"/>
    </source>
</evidence>
<evidence type="ECO:0000256" key="1">
    <source>
        <dbReference type="ARBA" id="ARBA00004141"/>
    </source>
</evidence>
<feature type="transmembrane region" description="Helical" evidence="6">
    <location>
        <begin position="94"/>
        <end position="112"/>
    </location>
</feature>
<dbReference type="GO" id="GO:0022857">
    <property type="term" value="F:transmembrane transporter activity"/>
    <property type="evidence" value="ECO:0007669"/>
    <property type="project" value="InterPro"/>
</dbReference>
<evidence type="ECO:0000259" key="7">
    <source>
        <dbReference type="PROSITE" id="PS50850"/>
    </source>
</evidence>
<evidence type="ECO:0000256" key="3">
    <source>
        <dbReference type="ARBA" id="ARBA00022692"/>
    </source>
</evidence>
<keyword evidence="9" id="KW-1185">Reference proteome</keyword>
<dbReference type="PROSITE" id="PS50850">
    <property type="entry name" value="MFS"/>
    <property type="match status" value="1"/>
</dbReference>
<dbReference type="InterPro" id="IPR036259">
    <property type="entry name" value="MFS_trans_sf"/>
</dbReference>
<keyword evidence="5 6" id="KW-0472">Membrane</keyword>
<dbReference type="GO" id="GO:0016020">
    <property type="term" value="C:membrane"/>
    <property type="evidence" value="ECO:0007669"/>
    <property type="project" value="UniProtKB-SubCell"/>
</dbReference>
<dbReference type="Gene3D" id="1.20.1250.20">
    <property type="entry name" value="MFS general substrate transporter like domains"/>
    <property type="match status" value="2"/>
</dbReference>
<feature type="transmembrane region" description="Helical" evidence="6">
    <location>
        <begin position="360"/>
        <end position="378"/>
    </location>
</feature>
<protein>
    <recommendedName>
        <fullName evidence="7">Major facilitator superfamily (MFS) profile domain-containing protein</fullName>
    </recommendedName>
</protein>
<dbReference type="FunFam" id="1.20.1250.20:FF:000057">
    <property type="entry name" value="MFS general substrate transporter"/>
    <property type="match status" value="1"/>
</dbReference>
<dbReference type="InterPro" id="IPR011701">
    <property type="entry name" value="MFS"/>
</dbReference>
<evidence type="ECO:0000313" key="9">
    <source>
        <dbReference type="Proteomes" id="UP000070133"/>
    </source>
</evidence>
<dbReference type="AlphaFoldDB" id="A0A139HIL2"/>
<evidence type="ECO:0000313" key="8">
    <source>
        <dbReference type="EMBL" id="KXT02199.1"/>
    </source>
</evidence>
<evidence type="ECO:0000256" key="2">
    <source>
        <dbReference type="ARBA" id="ARBA00022448"/>
    </source>
</evidence>
<dbReference type="Pfam" id="PF07690">
    <property type="entry name" value="MFS_1"/>
    <property type="match status" value="1"/>
</dbReference>
<feature type="transmembrane region" description="Helical" evidence="6">
    <location>
        <begin position="124"/>
        <end position="144"/>
    </location>
</feature>
<feature type="transmembrane region" description="Helical" evidence="6">
    <location>
        <begin position="150"/>
        <end position="172"/>
    </location>
</feature>
<dbReference type="EMBL" id="LFZN01000045">
    <property type="protein sequence ID" value="KXT02199.1"/>
    <property type="molecule type" value="Genomic_DNA"/>
</dbReference>
<accession>A0A139HIL2</accession>
<feature type="domain" description="Major facilitator superfamily (MFS) profile" evidence="7">
    <location>
        <begin position="58"/>
        <end position="478"/>
    </location>
</feature>
<evidence type="ECO:0000256" key="6">
    <source>
        <dbReference type="SAM" id="Phobius"/>
    </source>
</evidence>
<feature type="transmembrane region" description="Helical" evidence="6">
    <location>
        <begin position="292"/>
        <end position="313"/>
    </location>
</feature>
<keyword evidence="4 6" id="KW-1133">Transmembrane helix</keyword>
<keyword evidence="3 6" id="KW-0812">Transmembrane</keyword>
<sequence>MASMEKSGAEGRIEQVFPHDPHQDKHQADIEQAQQLAASYVPGSAEEKALLRKLDWRLVPTCWLLYLLSNVDRTNIGNAKIGGMEEDFDLTSNQYSMIVLVFFISYLICEVPSNMILNRVRPSLYLPLLGILWGTVATCMGAVQNHKQMIVLRFLLGIFEAGFAPGCTFYLSSWYKKYELTSRFAWLYTSVAFAGALSGLLAGVITDYMDDVGGIRGWRWLFILEGLASVVVAIGVFFALPDFPTSTRSKFLTEEERILACNRLALEGVGLTQGAHERISEWKAFKMTCADWRTWCLCLLFSLGTASQTMQYFIPSLVKTFGWTGNTAQYYTIPAYAFALVCILVCCFTADWLKKIWPVLASLSGFGFVFFVATTVATDGMTRYALAIFAFGAIYGCSPLCKTWISHVLGYPAEKRAVAIALINAIGNGSSIYGSFLWPSRDSPRYLIGFGTTTAWMGMLSVGTVLFAFLFKRFPAKKLDYSTVMARQLQHEREEQQRKTMA</sequence>
<evidence type="ECO:0000256" key="4">
    <source>
        <dbReference type="ARBA" id="ARBA00022989"/>
    </source>
</evidence>
<feature type="transmembrane region" description="Helical" evidence="6">
    <location>
        <begin position="217"/>
        <end position="240"/>
    </location>
</feature>